<evidence type="ECO:0000313" key="1">
    <source>
        <dbReference type="EMBL" id="ASU34577.1"/>
    </source>
</evidence>
<reference evidence="1 2" key="1">
    <citation type="submission" date="2017-08" db="EMBL/GenBank/DDBJ databases">
        <title>Complete genome sequence of Mucilaginibacter sp. strain BJC16-A31.</title>
        <authorList>
            <consortium name="Henan University of Science and Technology"/>
            <person name="You X."/>
        </authorList>
    </citation>
    <scope>NUCLEOTIDE SEQUENCE [LARGE SCALE GENOMIC DNA]</scope>
    <source>
        <strain evidence="1 2">BJC16-A31</strain>
    </source>
</reference>
<dbReference type="Proteomes" id="UP000215002">
    <property type="component" value="Chromosome"/>
</dbReference>
<dbReference type="GO" id="GO:0008897">
    <property type="term" value="F:holo-[acyl-carrier-protein] synthase activity"/>
    <property type="evidence" value="ECO:0007669"/>
    <property type="project" value="InterPro"/>
</dbReference>
<keyword evidence="2" id="KW-1185">Reference proteome</keyword>
<dbReference type="Gene3D" id="3.90.470.20">
    <property type="entry name" value="4'-phosphopantetheinyl transferase domain"/>
    <property type="match status" value="1"/>
</dbReference>
<accession>A0A223NXH6</accession>
<dbReference type="RefSeq" id="WP_094570914.1">
    <property type="nucleotide sequence ID" value="NZ_CP022743.1"/>
</dbReference>
<name>A0A223NXH6_9SPHI</name>
<dbReference type="InterPro" id="IPR037143">
    <property type="entry name" value="4-PPantetheinyl_Trfase_dom_sf"/>
</dbReference>
<sequence length="219" mass="24933">MSAGNDVVSVKAINITRSNQYKFYSKILSPSENPLYNEFGLAGISFENFVWLLWSIKESAYKFLQRDQPSLIFTPIKFVVKELRLPVDYAVENFTGVFIEAKGFEKCPCIKGQITIGPHTLYTSSLLYNEVISTVVNNLQSFQKVHWGIKLISNSEPESQSNEVRLFLLNKLKQLYKNVNFKVAKNEQGCPILLKDSIDSGVPISLSHHEHFVAYSFQI</sequence>
<organism evidence="1 2">
    <name type="scientific">Mucilaginibacter xinganensis</name>
    <dbReference type="NCBI Taxonomy" id="1234841"/>
    <lineage>
        <taxon>Bacteria</taxon>
        <taxon>Pseudomonadati</taxon>
        <taxon>Bacteroidota</taxon>
        <taxon>Sphingobacteriia</taxon>
        <taxon>Sphingobacteriales</taxon>
        <taxon>Sphingobacteriaceae</taxon>
        <taxon>Mucilaginibacter</taxon>
    </lineage>
</organism>
<dbReference type="SUPFAM" id="SSF56214">
    <property type="entry name" value="4'-phosphopantetheinyl transferase"/>
    <property type="match status" value="1"/>
</dbReference>
<protein>
    <submittedName>
        <fullName evidence="1">Uncharacterized protein</fullName>
    </submittedName>
</protein>
<dbReference type="KEGG" id="muc:MuYL_2690"/>
<dbReference type="GO" id="GO:0000287">
    <property type="term" value="F:magnesium ion binding"/>
    <property type="evidence" value="ECO:0007669"/>
    <property type="project" value="InterPro"/>
</dbReference>
<dbReference type="OrthoDB" id="663853at2"/>
<evidence type="ECO:0000313" key="2">
    <source>
        <dbReference type="Proteomes" id="UP000215002"/>
    </source>
</evidence>
<dbReference type="AlphaFoldDB" id="A0A223NXH6"/>
<dbReference type="EMBL" id="CP022743">
    <property type="protein sequence ID" value="ASU34577.1"/>
    <property type="molecule type" value="Genomic_DNA"/>
</dbReference>
<proteinExistence type="predicted"/>
<gene>
    <name evidence="1" type="ORF">MuYL_2690</name>
</gene>